<evidence type="ECO:0000313" key="1">
    <source>
        <dbReference type="EMBL" id="KGK39071.1"/>
    </source>
</evidence>
<evidence type="ECO:0000313" key="4">
    <source>
        <dbReference type="Proteomes" id="UP000029867"/>
    </source>
</evidence>
<proteinExistence type="predicted"/>
<accession>A0A099P4W8</accession>
<evidence type="ECO:0000313" key="2">
    <source>
        <dbReference type="EMBL" id="ONH73444.1"/>
    </source>
</evidence>
<name>A0A099P4W8_PICKU</name>
<evidence type="ECO:0000313" key="5">
    <source>
        <dbReference type="Proteomes" id="UP000189274"/>
    </source>
</evidence>
<organism evidence="1 4">
    <name type="scientific">Pichia kudriavzevii</name>
    <name type="common">Yeast</name>
    <name type="synonym">Issatchenkia orientalis</name>
    <dbReference type="NCBI Taxonomy" id="4909"/>
    <lineage>
        <taxon>Eukaryota</taxon>
        <taxon>Fungi</taxon>
        <taxon>Dikarya</taxon>
        <taxon>Ascomycota</taxon>
        <taxon>Saccharomycotina</taxon>
        <taxon>Pichiomycetes</taxon>
        <taxon>Pichiales</taxon>
        <taxon>Pichiaceae</taxon>
        <taxon>Pichia</taxon>
    </lineage>
</organism>
<dbReference type="VEuPathDB" id="FungiDB:C5L36_0B04300"/>
<evidence type="ECO:0000313" key="6">
    <source>
        <dbReference type="Proteomes" id="UP000195871"/>
    </source>
</evidence>
<dbReference type="Proteomes" id="UP000029867">
    <property type="component" value="Unassembled WGS sequence"/>
</dbReference>
<reference evidence="1" key="2">
    <citation type="submission" date="2014-08" db="EMBL/GenBank/DDBJ databases">
        <title>Exploiting Issatchenkia orientalis SD108 for Succinic Acid Production.</title>
        <authorList>
            <person name="Xiao H."/>
            <person name="Shao Z."/>
            <person name="Jiang Y."/>
            <person name="Dole S."/>
            <person name="Zhao H."/>
        </authorList>
    </citation>
    <scope>NUCLEOTIDE SEQUENCE [LARGE SCALE GENOMIC DNA]</scope>
    <source>
        <strain evidence="1">SD108</strain>
    </source>
</reference>
<reference evidence="4" key="1">
    <citation type="journal article" date="2014" name="Microb. Cell Fact.">
        <title>Exploiting Issatchenkia orientalis SD108 for succinic acid production.</title>
        <authorList>
            <person name="Xiao H."/>
            <person name="Shao Z."/>
            <person name="Jiang Y."/>
            <person name="Dole S."/>
            <person name="Zhao H."/>
        </authorList>
    </citation>
    <scope>NUCLEOTIDE SEQUENCE [LARGE SCALE GENOMIC DNA]</scope>
    <source>
        <strain evidence="4">SD108</strain>
    </source>
</reference>
<evidence type="ECO:0000313" key="3">
    <source>
        <dbReference type="EMBL" id="OUT21407.1"/>
    </source>
</evidence>
<dbReference type="Proteomes" id="UP000189274">
    <property type="component" value="Unassembled WGS sequence"/>
</dbReference>
<reference evidence="3 6" key="5">
    <citation type="submission" date="2017-05" db="EMBL/GenBank/DDBJ databases">
        <title>The Genome Sequence of Candida krusei Ckrusei653.</title>
        <authorList>
            <person name="Cuomo C."/>
            <person name="Forche A."/>
            <person name="Young S."/>
            <person name="Abouelleil A."/>
            <person name="Cao P."/>
            <person name="Chapman S."/>
            <person name="Cusick C."/>
            <person name="Shea T."/>
            <person name="Nusbaum C."/>
            <person name="Birren B."/>
        </authorList>
    </citation>
    <scope>NUCLEOTIDE SEQUENCE [LARGE SCALE GENOMIC DNA]</scope>
    <source>
        <strain evidence="3 6">Ckrusei653</strain>
    </source>
</reference>
<comment type="caution">
    <text evidence="1">The sequence shown here is derived from an EMBL/GenBank/DDBJ whole genome shotgun (WGS) entry which is preliminary data.</text>
</comment>
<protein>
    <submittedName>
        <fullName evidence="2">Sporulation protein RMD6</fullName>
    </submittedName>
</protein>
<reference evidence="5" key="3">
    <citation type="journal article" date="2017" name="Genome Announc.">
        <title>Genome sequences of Cyberlindnera fabianii 65, Pichia kudriavzevii 129, and Saccharomyces cerevisiae 131 isolated from fermented masau fruits in Zimbabwe.</title>
        <authorList>
            <person name="van Rijswijck I.M.H."/>
            <person name="Derks M.F.L."/>
            <person name="Abee T."/>
            <person name="de Ridder D."/>
            <person name="Smid E.J."/>
        </authorList>
    </citation>
    <scope>NUCLEOTIDE SEQUENCE [LARGE SCALE GENOMIC DNA]</scope>
    <source>
        <strain evidence="5">129</strain>
    </source>
</reference>
<dbReference type="Proteomes" id="UP000195871">
    <property type="component" value="Unassembled WGS sequence"/>
</dbReference>
<dbReference type="EMBL" id="NHMM01000005">
    <property type="protein sequence ID" value="OUT21407.1"/>
    <property type="molecule type" value="Genomic_DNA"/>
</dbReference>
<sequence>MSVTVQIYKFSSPQVVNNESLLTRVLNRGYDLPRFKYNVITTPRIKNSLVEDLGVSPLQDSYVFFCIANDEPTEDKHIGCDEPLDDYEQTTEKLKLRYPHIAVNDVQRCYDNSVDETRSDLPLPKPLEDRLLSMAALKPHHTESGQAFEVTGFVSFYKGAGSLVIREAEQFAAKFLGASQIWVTAIKEHQLREMYEKWGYNFVEHIYVPLASNGEVDNSGSSLENDIGATRPFYLEVMMKSV</sequence>
<dbReference type="HOGENOM" id="CLU_1012537_0_0_1"/>
<dbReference type="AlphaFoldDB" id="A0A099P4W8"/>
<reference evidence="2" key="4">
    <citation type="submission" date="2017-01" db="EMBL/GenBank/DDBJ databases">
        <authorList>
            <person name="Mah S.A."/>
            <person name="Swanson W.J."/>
            <person name="Moy G.W."/>
            <person name="Vacquier V.D."/>
        </authorList>
    </citation>
    <scope>NUCLEOTIDE SEQUENCE [LARGE SCALE GENOMIC DNA]</scope>
    <source>
        <strain evidence="2">129</strain>
    </source>
</reference>
<dbReference type="InterPro" id="IPR016181">
    <property type="entry name" value="Acyl_CoA_acyltransferase"/>
</dbReference>
<gene>
    <name evidence="2" type="ORF">BOH78_3034</name>
    <name evidence="3" type="ORF">CAS74_003525</name>
    <name evidence="1" type="ORF">JL09_g1755</name>
</gene>
<dbReference type="SUPFAM" id="SSF55729">
    <property type="entry name" value="Acyl-CoA N-acyltransferases (Nat)"/>
    <property type="match status" value="1"/>
</dbReference>
<dbReference type="EMBL" id="MQVM01000014">
    <property type="protein sequence ID" value="ONH73444.1"/>
    <property type="molecule type" value="Genomic_DNA"/>
</dbReference>
<dbReference type="EMBL" id="JQFK01000012">
    <property type="protein sequence ID" value="KGK39071.1"/>
    <property type="molecule type" value="Genomic_DNA"/>
</dbReference>